<sequence>MVRTPDCVSVYSGSRSPRLLSHSRRWLGDRRRPTPGIPRFKAAGPSPAKSTHQIPELFIPVILHPRAP</sequence>
<reference evidence="3" key="1">
    <citation type="journal article" date="2009" name="Science">
        <title>The B73 maize genome: complexity, diversity, and dynamics.</title>
        <authorList>
            <person name="Schnable P.S."/>
            <person name="Ware D."/>
            <person name="Fulton R.S."/>
            <person name="Stein J.C."/>
            <person name="Wei F."/>
            <person name="Pasternak S."/>
            <person name="Liang C."/>
            <person name="Zhang J."/>
            <person name="Fulton L."/>
            <person name="Graves T.A."/>
            <person name="Minx P."/>
            <person name="Reily A.D."/>
            <person name="Courtney L."/>
            <person name="Kruchowski S.S."/>
            <person name="Tomlinson C."/>
            <person name="Strong C."/>
            <person name="Delehaunty K."/>
            <person name="Fronick C."/>
            <person name="Courtney B."/>
            <person name="Rock S.M."/>
            <person name="Belter E."/>
            <person name="Du F."/>
            <person name="Kim K."/>
            <person name="Abbott R.M."/>
            <person name="Cotton M."/>
            <person name="Levy A."/>
            <person name="Marchetto P."/>
            <person name="Ochoa K."/>
            <person name="Jackson S.M."/>
            <person name="Gillam B."/>
            <person name="Chen W."/>
            <person name="Yan L."/>
            <person name="Higginbotham J."/>
            <person name="Cardenas M."/>
            <person name="Waligorski J."/>
            <person name="Applebaum E."/>
            <person name="Phelps L."/>
            <person name="Falcone J."/>
            <person name="Kanchi K."/>
            <person name="Thane T."/>
            <person name="Scimone A."/>
            <person name="Thane N."/>
            <person name="Henke J."/>
            <person name="Wang T."/>
            <person name="Ruppert J."/>
            <person name="Shah N."/>
            <person name="Rotter K."/>
            <person name="Hodges J."/>
            <person name="Ingenthron E."/>
            <person name="Cordes M."/>
            <person name="Kohlberg S."/>
            <person name="Sgro J."/>
            <person name="Delgado B."/>
            <person name="Mead K."/>
            <person name="Chinwalla A."/>
            <person name="Leonard S."/>
            <person name="Crouse K."/>
            <person name="Collura K."/>
            <person name="Kudrna D."/>
            <person name="Currie J."/>
            <person name="He R."/>
            <person name="Angelova A."/>
            <person name="Rajasekar S."/>
            <person name="Mueller T."/>
            <person name="Lomeli R."/>
            <person name="Scara G."/>
            <person name="Ko A."/>
            <person name="Delaney K."/>
            <person name="Wissotski M."/>
            <person name="Lopez G."/>
            <person name="Campos D."/>
            <person name="Braidotti M."/>
            <person name="Ashley E."/>
            <person name="Golser W."/>
            <person name="Kim H."/>
            <person name="Lee S."/>
            <person name="Lin J."/>
            <person name="Dujmic Z."/>
            <person name="Kim W."/>
            <person name="Talag J."/>
            <person name="Zuccolo A."/>
            <person name="Fan C."/>
            <person name="Sebastian A."/>
            <person name="Kramer M."/>
            <person name="Spiegel L."/>
            <person name="Nascimento L."/>
            <person name="Zutavern T."/>
            <person name="Miller B."/>
            <person name="Ambroise C."/>
            <person name="Muller S."/>
            <person name="Spooner W."/>
            <person name="Narechania A."/>
            <person name="Ren L."/>
            <person name="Wei S."/>
            <person name="Kumari S."/>
            <person name="Faga B."/>
            <person name="Levy M.J."/>
            <person name="McMahan L."/>
            <person name="Van Buren P."/>
            <person name="Vaughn M.W."/>
            <person name="Ying K."/>
            <person name="Yeh C.-T."/>
            <person name="Emrich S.J."/>
            <person name="Jia Y."/>
            <person name="Kalyanaraman A."/>
            <person name="Hsia A.-P."/>
            <person name="Barbazuk W.B."/>
            <person name="Baucom R.S."/>
            <person name="Brutnell T.P."/>
            <person name="Carpita N.C."/>
            <person name="Chaparro C."/>
            <person name="Chia J.-M."/>
            <person name="Deragon J.-M."/>
            <person name="Estill J.C."/>
            <person name="Fu Y."/>
            <person name="Jeddeloh J.A."/>
            <person name="Han Y."/>
            <person name="Lee H."/>
            <person name="Li P."/>
            <person name="Lisch D.R."/>
            <person name="Liu S."/>
            <person name="Liu Z."/>
            <person name="Nagel D.H."/>
            <person name="McCann M.C."/>
            <person name="SanMiguel P."/>
            <person name="Myers A.M."/>
            <person name="Nettleton D."/>
            <person name="Nguyen J."/>
            <person name="Penning B.W."/>
            <person name="Ponnala L."/>
            <person name="Schneider K.L."/>
            <person name="Schwartz D.C."/>
            <person name="Sharma A."/>
            <person name="Soderlund C."/>
            <person name="Springer N.M."/>
            <person name="Sun Q."/>
            <person name="Wang H."/>
            <person name="Waterman M."/>
            <person name="Westerman R."/>
            <person name="Wolfgruber T.K."/>
            <person name="Yang L."/>
            <person name="Yu Y."/>
            <person name="Zhang L."/>
            <person name="Zhou S."/>
            <person name="Zhu Q."/>
            <person name="Bennetzen J.L."/>
            <person name="Dawe R.K."/>
            <person name="Jiang J."/>
            <person name="Jiang N."/>
            <person name="Presting G.G."/>
            <person name="Wessler S.R."/>
            <person name="Aluru S."/>
            <person name="Martienssen R.A."/>
            <person name="Clifton S.W."/>
            <person name="McCombie W.R."/>
            <person name="Wing R.A."/>
            <person name="Wilson R.K."/>
        </authorList>
    </citation>
    <scope>NUCLEOTIDE SEQUENCE [LARGE SCALE GENOMIC DNA]</scope>
    <source>
        <strain evidence="3">cv. B73</strain>
    </source>
</reference>
<dbReference type="Gramene" id="Zm00001eb377040_T001">
    <property type="protein sequence ID" value="Zm00001eb377040_P001"/>
    <property type="gene ID" value="Zm00001eb377040"/>
</dbReference>
<evidence type="ECO:0000313" key="2">
    <source>
        <dbReference type="EnsemblPlants" id="Zm00001eb377040_P001"/>
    </source>
</evidence>
<evidence type="ECO:0000313" key="3">
    <source>
        <dbReference type="Proteomes" id="UP000007305"/>
    </source>
</evidence>
<reference evidence="2" key="3">
    <citation type="submission" date="2021-05" db="UniProtKB">
        <authorList>
            <consortium name="EnsemblPlants"/>
        </authorList>
    </citation>
    <scope>IDENTIFICATION</scope>
    <source>
        <strain evidence="2">cv. B73</strain>
    </source>
</reference>
<reference evidence="2" key="2">
    <citation type="submission" date="2019-07" db="EMBL/GenBank/DDBJ databases">
        <authorList>
            <person name="Seetharam A."/>
            <person name="Woodhouse M."/>
            <person name="Cannon E."/>
        </authorList>
    </citation>
    <scope>NUCLEOTIDE SEQUENCE [LARGE SCALE GENOMIC DNA]</scope>
    <source>
        <strain evidence="2">cv. B73</strain>
    </source>
</reference>
<proteinExistence type="predicted"/>
<dbReference type="Proteomes" id="UP000007305">
    <property type="component" value="Chromosome 9"/>
</dbReference>
<dbReference type="InParanoid" id="A0A804UIW4"/>
<name>A0A804UIW4_MAIZE</name>
<protein>
    <submittedName>
        <fullName evidence="2">Uncharacterized protein</fullName>
    </submittedName>
</protein>
<accession>A0A804UIW4</accession>
<feature type="region of interest" description="Disordered" evidence="1">
    <location>
        <begin position="27"/>
        <end position="51"/>
    </location>
</feature>
<dbReference type="AlphaFoldDB" id="A0A804UIW4"/>
<keyword evidence="3" id="KW-1185">Reference proteome</keyword>
<evidence type="ECO:0000256" key="1">
    <source>
        <dbReference type="SAM" id="MobiDB-lite"/>
    </source>
</evidence>
<dbReference type="EnsemblPlants" id="Zm00001eb377040_T001">
    <property type="protein sequence ID" value="Zm00001eb377040_P001"/>
    <property type="gene ID" value="Zm00001eb377040"/>
</dbReference>
<organism evidence="2 3">
    <name type="scientific">Zea mays</name>
    <name type="common">Maize</name>
    <dbReference type="NCBI Taxonomy" id="4577"/>
    <lineage>
        <taxon>Eukaryota</taxon>
        <taxon>Viridiplantae</taxon>
        <taxon>Streptophyta</taxon>
        <taxon>Embryophyta</taxon>
        <taxon>Tracheophyta</taxon>
        <taxon>Spermatophyta</taxon>
        <taxon>Magnoliopsida</taxon>
        <taxon>Liliopsida</taxon>
        <taxon>Poales</taxon>
        <taxon>Poaceae</taxon>
        <taxon>PACMAD clade</taxon>
        <taxon>Panicoideae</taxon>
        <taxon>Andropogonodae</taxon>
        <taxon>Andropogoneae</taxon>
        <taxon>Tripsacinae</taxon>
        <taxon>Zea</taxon>
    </lineage>
</organism>